<keyword evidence="4" id="KW-1185">Reference proteome</keyword>
<sequence length="112" mass="12641">MAQTKAAELRAHLSRIAQELNALQSQMMSLHAERATVASQLGAIVYPILSLPNELVSEIFSLYVKDHPKRSPMCLTWVCKLWRDIAISTCSLWTSFRSHSGVLFHLIAFPPY</sequence>
<dbReference type="Proteomes" id="UP001221142">
    <property type="component" value="Unassembled WGS sequence"/>
</dbReference>
<dbReference type="AlphaFoldDB" id="A0AAD7B7R7"/>
<dbReference type="Gene3D" id="1.20.1280.50">
    <property type="match status" value="1"/>
</dbReference>
<evidence type="ECO:0000256" key="1">
    <source>
        <dbReference type="SAM" id="Coils"/>
    </source>
</evidence>
<organism evidence="3 4">
    <name type="scientific">Roridomyces roridus</name>
    <dbReference type="NCBI Taxonomy" id="1738132"/>
    <lineage>
        <taxon>Eukaryota</taxon>
        <taxon>Fungi</taxon>
        <taxon>Dikarya</taxon>
        <taxon>Basidiomycota</taxon>
        <taxon>Agaricomycotina</taxon>
        <taxon>Agaricomycetes</taxon>
        <taxon>Agaricomycetidae</taxon>
        <taxon>Agaricales</taxon>
        <taxon>Marasmiineae</taxon>
        <taxon>Mycenaceae</taxon>
        <taxon>Roridomyces</taxon>
    </lineage>
</organism>
<dbReference type="SUPFAM" id="SSF81383">
    <property type="entry name" value="F-box domain"/>
    <property type="match status" value="1"/>
</dbReference>
<feature type="coiled-coil region" evidence="1">
    <location>
        <begin position="6"/>
        <end position="33"/>
    </location>
</feature>
<dbReference type="InterPro" id="IPR036047">
    <property type="entry name" value="F-box-like_dom_sf"/>
</dbReference>
<reference evidence="3" key="1">
    <citation type="submission" date="2023-03" db="EMBL/GenBank/DDBJ databases">
        <title>Massive genome expansion in bonnet fungi (Mycena s.s.) driven by repeated elements and novel gene families across ecological guilds.</title>
        <authorList>
            <consortium name="Lawrence Berkeley National Laboratory"/>
            <person name="Harder C.B."/>
            <person name="Miyauchi S."/>
            <person name="Viragh M."/>
            <person name="Kuo A."/>
            <person name="Thoen E."/>
            <person name="Andreopoulos B."/>
            <person name="Lu D."/>
            <person name="Skrede I."/>
            <person name="Drula E."/>
            <person name="Henrissat B."/>
            <person name="Morin E."/>
            <person name="Kohler A."/>
            <person name="Barry K."/>
            <person name="LaButti K."/>
            <person name="Morin E."/>
            <person name="Salamov A."/>
            <person name="Lipzen A."/>
            <person name="Mereny Z."/>
            <person name="Hegedus B."/>
            <person name="Baldrian P."/>
            <person name="Stursova M."/>
            <person name="Weitz H."/>
            <person name="Taylor A."/>
            <person name="Grigoriev I.V."/>
            <person name="Nagy L.G."/>
            <person name="Martin F."/>
            <person name="Kauserud H."/>
        </authorList>
    </citation>
    <scope>NUCLEOTIDE SEQUENCE</scope>
    <source>
        <strain evidence="3">9284</strain>
    </source>
</reference>
<evidence type="ECO:0000259" key="2">
    <source>
        <dbReference type="Pfam" id="PF12937"/>
    </source>
</evidence>
<proteinExistence type="predicted"/>
<feature type="domain" description="F-box" evidence="2">
    <location>
        <begin position="48"/>
        <end position="96"/>
    </location>
</feature>
<dbReference type="EMBL" id="JARKIF010000029">
    <property type="protein sequence ID" value="KAJ7613198.1"/>
    <property type="molecule type" value="Genomic_DNA"/>
</dbReference>
<accession>A0AAD7B7R7</accession>
<evidence type="ECO:0000313" key="3">
    <source>
        <dbReference type="EMBL" id="KAJ7613198.1"/>
    </source>
</evidence>
<protein>
    <recommendedName>
        <fullName evidence="2">F-box domain-containing protein</fullName>
    </recommendedName>
</protein>
<dbReference type="Pfam" id="PF12937">
    <property type="entry name" value="F-box-like"/>
    <property type="match status" value="1"/>
</dbReference>
<gene>
    <name evidence="3" type="ORF">FB45DRAFT_759275</name>
</gene>
<keyword evidence="1" id="KW-0175">Coiled coil</keyword>
<name>A0AAD7B7R7_9AGAR</name>
<evidence type="ECO:0000313" key="4">
    <source>
        <dbReference type="Proteomes" id="UP001221142"/>
    </source>
</evidence>
<comment type="caution">
    <text evidence="3">The sequence shown here is derived from an EMBL/GenBank/DDBJ whole genome shotgun (WGS) entry which is preliminary data.</text>
</comment>
<dbReference type="InterPro" id="IPR001810">
    <property type="entry name" value="F-box_dom"/>
</dbReference>